<evidence type="ECO:0000256" key="4">
    <source>
        <dbReference type="ARBA" id="ARBA00023186"/>
    </source>
</evidence>
<comment type="subcellular location">
    <subcellularLocation>
        <location evidence="1">Mitochondrion</location>
    </subcellularLocation>
</comment>
<evidence type="ECO:0000313" key="6">
    <source>
        <dbReference type="EMBL" id="CAH7666490.1"/>
    </source>
</evidence>
<gene>
    <name evidence="6" type="ORF">PPACK8108_LOCUS843</name>
</gene>
<dbReference type="Proteomes" id="UP001153365">
    <property type="component" value="Unassembled WGS sequence"/>
</dbReference>
<dbReference type="InterPro" id="IPR008979">
    <property type="entry name" value="Galactose-bd-like_sf"/>
</dbReference>
<dbReference type="InterPro" id="IPR039131">
    <property type="entry name" value="NDUFAF1"/>
</dbReference>
<dbReference type="PANTHER" id="PTHR13194:SF18">
    <property type="entry name" value="COMPLEX I INTERMEDIATE-ASSOCIATED PROTEIN 30, MITOCHONDRIAL"/>
    <property type="match status" value="1"/>
</dbReference>
<sequence length="247" mass="27690">MSSALKAQLQRTLQHWQRYGLAVARMDPLGGEPFRRPLPIFEMSSPQDLDQFAIGSDADMGGLSTVQLAIEKSNDSSKTYGIFRGKLKTELGPEASKILKSGGYAGFRTKVRKRLIGEDFWNTDHHEYLRLRVRNSGDEMKYFVNIQIDGPASTDIFQHRLWLGQPGDWEDVLIPFADFALTNKGQIVKSQFEMPRDAIRTIGISVLEKPGPFELGIQKVDCVSDIGLRLEQEEENSASQATKIESG</sequence>
<protein>
    <submittedName>
        <fullName evidence="6">Complex I intermediate-associated protein 30-domain-containing protein</fullName>
    </submittedName>
</protein>
<keyword evidence="3" id="KW-0496">Mitochondrion</keyword>
<keyword evidence="7" id="KW-1185">Reference proteome</keyword>
<keyword evidence="4" id="KW-0143">Chaperone</keyword>
<dbReference type="GO" id="GO:0051082">
    <property type="term" value="F:unfolded protein binding"/>
    <property type="evidence" value="ECO:0007669"/>
    <property type="project" value="TreeGrafter"/>
</dbReference>
<dbReference type="Pfam" id="PF08547">
    <property type="entry name" value="CIA30"/>
    <property type="match status" value="1"/>
</dbReference>
<dbReference type="GO" id="GO:0005739">
    <property type="term" value="C:mitochondrion"/>
    <property type="evidence" value="ECO:0007669"/>
    <property type="project" value="UniProtKB-SubCell"/>
</dbReference>
<dbReference type="InterPro" id="IPR013857">
    <property type="entry name" value="NADH-UbQ_OxRdtase-assoc_prot30"/>
</dbReference>
<dbReference type="GO" id="GO:0010257">
    <property type="term" value="P:NADH dehydrogenase complex assembly"/>
    <property type="evidence" value="ECO:0007669"/>
    <property type="project" value="TreeGrafter"/>
</dbReference>
<organism evidence="6 7">
    <name type="scientific">Phakopsora pachyrhizi</name>
    <name type="common">Asian soybean rust disease fungus</name>
    <dbReference type="NCBI Taxonomy" id="170000"/>
    <lineage>
        <taxon>Eukaryota</taxon>
        <taxon>Fungi</taxon>
        <taxon>Dikarya</taxon>
        <taxon>Basidiomycota</taxon>
        <taxon>Pucciniomycotina</taxon>
        <taxon>Pucciniomycetes</taxon>
        <taxon>Pucciniales</taxon>
        <taxon>Phakopsoraceae</taxon>
        <taxon>Phakopsora</taxon>
    </lineage>
</organism>
<name>A0AAV0AH55_PHAPC</name>
<dbReference type="SUPFAM" id="SSF49785">
    <property type="entry name" value="Galactose-binding domain-like"/>
    <property type="match status" value="1"/>
</dbReference>
<dbReference type="AlphaFoldDB" id="A0AAV0AH55"/>
<accession>A0AAV0AH55</accession>
<proteinExistence type="inferred from homology"/>
<evidence type="ECO:0000259" key="5">
    <source>
        <dbReference type="Pfam" id="PF08547"/>
    </source>
</evidence>
<comment type="similarity">
    <text evidence="2">Belongs to the CIA30 family.</text>
</comment>
<evidence type="ECO:0000256" key="2">
    <source>
        <dbReference type="ARBA" id="ARBA00007884"/>
    </source>
</evidence>
<dbReference type="EMBL" id="CALTRL010000115">
    <property type="protein sequence ID" value="CAH7666490.1"/>
    <property type="molecule type" value="Genomic_DNA"/>
</dbReference>
<evidence type="ECO:0000256" key="1">
    <source>
        <dbReference type="ARBA" id="ARBA00004173"/>
    </source>
</evidence>
<comment type="caution">
    <text evidence="6">The sequence shown here is derived from an EMBL/GenBank/DDBJ whole genome shotgun (WGS) entry which is preliminary data.</text>
</comment>
<dbReference type="GO" id="GO:0006120">
    <property type="term" value="P:mitochondrial electron transport, NADH to ubiquinone"/>
    <property type="evidence" value="ECO:0007669"/>
    <property type="project" value="TreeGrafter"/>
</dbReference>
<reference evidence="6" key="1">
    <citation type="submission" date="2022-06" db="EMBL/GenBank/DDBJ databases">
        <authorList>
            <consortium name="SYNGENTA / RWTH Aachen University"/>
        </authorList>
    </citation>
    <scope>NUCLEOTIDE SEQUENCE</scope>
</reference>
<feature type="domain" description="NADH:ubiquinone oxidoreductase intermediate-associated protein 30" evidence="5">
    <location>
        <begin position="41"/>
        <end position="217"/>
    </location>
</feature>
<evidence type="ECO:0000313" key="7">
    <source>
        <dbReference type="Proteomes" id="UP001153365"/>
    </source>
</evidence>
<dbReference type="PANTHER" id="PTHR13194">
    <property type="entry name" value="COMPLEX I INTERMEDIATE-ASSOCIATED PROTEIN 30"/>
    <property type="match status" value="1"/>
</dbReference>
<evidence type="ECO:0000256" key="3">
    <source>
        <dbReference type="ARBA" id="ARBA00023128"/>
    </source>
</evidence>